<feature type="domain" description="C2H2-type" evidence="13">
    <location>
        <begin position="277"/>
        <end position="298"/>
    </location>
</feature>
<evidence type="ECO:0000256" key="12">
    <source>
        <dbReference type="SAM" id="MobiDB-lite"/>
    </source>
</evidence>
<evidence type="ECO:0000259" key="13">
    <source>
        <dbReference type="PROSITE" id="PS00028"/>
    </source>
</evidence>
<evidence type="ECO:0000313" key="14">
    <source>
        <dbReference type="EMBL" id="KAG0556678.1"/>
    </source>
</evidence>
<feature type="compositionally biased region" description="Basic and acidic residues" evidence="12">
    <location>
        <begin position="615"/>
        <end position="640"/>
    </location>
</feature>
<feature type="compositionally biased region" description="Acidic residues" evidence="12">
    <location>
        <begin position="982"/>
        <end position="1002"/>
    </location>
</feature>
<name>A0A8T0GFU0_CERPU</name>
<dbReference type="InterPro" id="IPR013087">
    <property type="entry name" value="Znf_C2H2_type"/>
</dbReference>
<feature type="region of interest" description="Disordered" evidence="12">
    <location>
        <begin position="476"/>
        <end position="590"/>
    </location>
</feature>
<dbReference type="PANTHER" id="PTHR21502:SF3">
    <property type="entry name" value="CILIUM ASSEMBLY PROTEIN DZIP1L"/>
    <property type="match status" value="1"/>
</dbReference>
<dbReference type="AlphaFoldDB" id="A0A8T0GFU0"/>
<comment type="subcellular location">
    <subcellularLocation>
        <location evidence="2">Cytoplasm</location>
        <location evidence="2">Cytoskeleton</location>
        <location evidence="2">Cilium basal body</location>
    </subcellularLocation>
    <subcellularLocation>
        <location evidence="1">Cytoplasm</location>
        <location evidence="1">Cytoskeleton</location>
        <location evidence="1">Microtubule organizing center</location>
        <location evidence="1">Centrosome</location>
        <location evidence="1">Centriole</location>
    </subcellularLocation>
</comment>
<organism evidence="14 15">
    <name type="scientific">Ceratodon purpureus</name>
    <name type="common">Fire moss</name>
    <name type="synonym">Dicranum purpureum</name>
    <dbReference type="NCBI Taxonomy" id="3225"/>
    <lineage>
        <taxon>Eukaryota</taxon>
        <taxon>Viridiplantae</taxon>
        <taxon>Streptophyta</taxon>
        <taxon>Embryophyta</taxon>
        <taxon>Bryophyta</taxon>
        <taxon>Bryophytina</taxon>
        <taxon>Bryopsida</taxon>
        <taxon>Dicranidae</taxon>
        <taxon>Pseudoditrichales</taxon>
        <taxon>Ditrichaceae</taxon>
        <taxon>Ceratodon</taxon>
    </lineage>
</organism>
<keyword evidence="10" id="KW-0966">Cell projection</keyword>
<dbReference type="Pfam" id="PF25977">
    <property type="entry name" value="DZIP1"/>
    <property type="match status" value="1"/>
</dbReference>
<feature type="compositionally biased region" description="Basic and acidic residues" evidence="12">
    <location>
        <begin position="1026"/>
        <end position="1042"/>
    </location>
</feature>
<dbReference type="PANTHER" id="PTHR21502">
    <property type="entry name" value="ZINC FINGER PROTEIN DZIP1"/>
    <property type="match status" value="1"/>
</dbReference>
<accession>A0A8T0GFU0</accession>
<keyword evidence="5" id="KW-0479">Metal-binding</keyword>
<evidence type="ECO:0000256" key="6">
    <source>
        <dbReference type="ARBA" id="ARBA00022771"/>
    </source>
</evidence>
<evidence type="ECO:0000256" key="3">
    <source>
        <dbReference type="ARBA" id="ARBA00009131"/>
    </source>
</evidence>
<feature type="compositionally biased region" description="Polar residues" evidence="12">
    <location>
        <begin position="647"/>
        <end position="656"/>
    </location>
</feature>
<feature type="region of interest" description="Disordered" evidence="12">
    <location>
        <begin position="914"/>
        <end position="935"/>
    </location>
</feature>
<dbReference type="InterPro" id="IPR032714">
    <property type="entry name" value="DZIP1_N"/>
</dbReference>
<feature type="compositionally biased region" description="Basic residues" evidence="12">
    <location>
        <begin position="36"/>
        <end position="46"/>
    </location>
</feature>
<evidence type="ECO:0000256" key="4">
    <source>
        <dbReference type="ARBA" id="ARBA00022490"/>
    </source>
</evidence>
<dbReference type="InterPro" id="IPR058883">
    <property type="entry name" value="DZIP1_dom"/>
</dbReference>
<dbReference type="GO" id="GO:0005814">
    <property type="term" value="C:centriole"/>
    <property type="evidence" value="ECO:0007669"/>
    <property type="project" value="UniProtKB-SubCell"/>
</dbReference>
<evidence type="ECO:0000256" key="8">
    <source>
        <dbReference type="ARBA" id="ARBA00023054"/>
    </source>
</evidence>
<sequence>MAKGGSSGEHYQPQASWMERKPRIRKPPAKVSTTTWRRRTPRHTPRKNVLSMSSDNVECSPPEAMMVSKGEDPLMVMASSTGYSTDTFERDEEQFMKDLDRPKTPRKVMNTKPVAHENGSAGARGATFVFQKRLARIDWRTVHTIDVDRVIREVDIDTLETVLDTIAFGDIQGEDTRNFTEANFVKIFRLAQLMVEYLLHVQELLADHKAELLQAGATMQQKSEKIRSRFLWQRNSLLQTRHELKQAKKTLKTYEVMLKIQGKSQSSQINQPQVRHCPFCEKVFESSYYLDLHVARRHQKTQEASEDKILAVVSKAEEATAARVKAETSLALQTEIQQLREKYQEDLQRAETTSNTQVRSLQADLKQSNNQLHDVQTRLEILQAQIISASPSRLYDLESKFTGLEHQVKTLGQENSRLLKELNLAYAEVSDLQSAKRQKVFALENQVDDLRKENQHLKRTMSKVEEEPIALSLFKERRGPSPRERWTREPDKDQALLALARPTAGRRRTEAVSAHNNEEPSEQESSPDSEHYRHSTSPVKRASRIVPQEVKYETSPERMRKSAMQRPKSAPAKKGKPRGDESPTTAEEMRAKIEKEMAAVHEEQKRRQKAVERLLAKELEKEKIVEKKRGKRTKGEDARSCKPATQYPHTSKSESPCESEDEVEKRTTSNEDEKVHRIQEIAEVAAMDVGEETPSIPIPEKQKWLTEHPFVPIPTLPHVVAKYPHPETAFEKAHKEIANEFDDQLREELKKFGITSNTNGISDTTYNSISSALEKQRSLRMSQIHGSERKVIEYERGAIVWHTQRAVHDRDIEIIESQFDVASNSGSDHLSDAGATDDSGDESGKSNYNSSRSHQSHQSDESDCESREDCREVEIKSLGGSPQSSENGGSSDDLQETEVQVRKNELVVNRVKLTGPVSSKADGREYSGPKSPLDGRVQYVSRAFSWKQKPAQTAQSNRDFSSREPVRPDAEVVANGRQSTELGEDQVEEELGLGDWESDEDAVPSRGMQRRVKIVDRQLASVLEDSPPRDLSPPKEFMDMHHSKSSMASASYKPTPPPSSPKSSTATVSAENTCRANPQKPIVERPAPPEKDETRGKTEDPVQKDEAGHSTENDESDGSDGSDVEENKIFKELTSEIDEIISL</sequence>
<feature type="compositionally biased region" description="Basic and acidic residues" evidence="12">
    <location>
        <begin position="857"/>
        <end position="875"/>
    </location>
</feature>
<evidence type="ECO:0000256" key="5">
    <source>
        <dbReference type="ARBA" id="ARBA00022723"/>
    </source>
</evidence>
<feature type="compositionally biased region" description="Polar residues" evidence="12">
    <location>
        <begin position="880"/>
        <end position="892"/>
    </location>
</feature>
<dbReference type="PROSITE" id="PS00028">
    <property type="entry name" value="ZINC_FINGER_C2H2_1"/>
    <property type="match status" value="1"/>
</dbReference>
<feature type="compositionally biased region" description="Basic and acidic residues" evidence="12">
    <location>
        <begin position="1087"/>
        <end position="1112"/>
    </location>
</feature>
<keyword evidence="9" id="KW-0206">Cytoskeleton</keyword>
<keyword evidence="4" id="KW-0963">Cytoplasm</keyword>
<evidence type="ECO:0000256" key="10">
    <source>
        <dbReference type="ARBA" id="ARBA00023273"/>
    </source>
</evidence>
<evidence type="ECO:0000256" key="9">
    <source>
        <dbReference type="ARBA" id="ARBA00023212"/>
    </source>
</evidence>
<keyword evidence="6" id="KW-0863">Zinc-finger</keyword>
<keyword evidence="15" id="KW-1185">Reference proteome</keyword>
<evidence type="ECO:0000256" key="11">
    <source>
        <dbReference type="SAM" id="Coils"/>
    </source>
</evidence>
<feature type="region of interest" description="Disordered" evidence="12">
    <location>
        <begin position="948"/>
        <end position="1143"/>
    </location>
</feature>
<feature type="compositionally biased region" description="Basic and acidic residues" evidence="12">
    <location>
        <begin position="663"/>
        <end position="676"/>
    </location>
</feature>
<feature type="compositionally biased region" description="Basic and acidic residues" evidence="12">
    <location>
        <begin position="577"/>
        <end position="590"/>
    </location>
</feature>
<comment type="similarity">
    <text evidence="3">Belongs to the DZIP C2H2-type zinc-finger protein family.</text>
</comment>
<feature type="coiled-coil region" evidence="11">
    <location>
        <begin position="433"/>
        <end position="467"/>
    </location>
</feature>
<dbReference type="EMBL" id="CM026432">
    <property type="protein sequence ID" value="KAG0556678.1"/>
    <property type="molecule type" value="Genomic_DNA"/>
</dbReference>
<evidence type="ECO:0000256" key="7">
    <source>
        <dbReference type="ARBA" id="ARBA00022833"/>
    </source>
</evidence>
<keyword evidence="7" id="KW-0862">Zinc</keyword>
<evidence type="ECO:0000313" key="15">
    <source>
        <dbReference type="Proteomes" id="UP000822688"/>
    </source>
</evidence>
<feature type="compositionally biased region" description="Basic and acidic residues" evidence="12">
    <location>
        <begin position="1125"/>
        <end position="1134"/>
    </location>
</feature>
<feature type="region of interest" description="Disordered" evidence="12">
    <location>
        <begin position="823"/>
        <end position="902"/>
    </location>
</feature>
<feature type="compositionally biased region" description="Basic and acidic residues" evidence="12">
    <location>
        <begin position="476"/>
        <end position="494"/>
    </location>
</feature>
<reference evidence="14 15" key="1">
    <citation type="submission" date="2020-06" db="EMBL/GenBank/DDBJ databases">
        <title>WGS assembly of Ceratodon purpureus strain R40.</title>
        <authorList>
            <person name="Carey S.B."/>
            <person name="Jenkins J."/>
            <person name="Shu S."/>
            <person name="Lovell J.T."/>
            <person name="Sreedasyam A."/>
            <person name="Maumus F."/>
            <person name="Tiley G.P."/>
            <person name="Fernandez-Pozo N."/>
            <person name="Barry K."/>
            <person name="Chen C."/>
            <person name="Wang M."/>
            <person name="Lipzen A."/>
            <person name="Daum C."/>
            <person name="Saski C.A."/>
            <person name="Payton A.C."/>
            <person name="Mcbreen J.C."/>
            <person name="Conrad R.E."/>
            <person name="Kollar L.M."/>
            <person name="Olsson S."/>
            <person name="Huttunen S."/>
            <person name="Landis J.B."/>
            <person name="Wickett N.J."/>
            <person name="Johnson M.G."/>
            <person name="Rensing S.A."/>
            <person name="Grimwood J."/>
            <person name="Schmutz J."/>
            <person name="Mcdaniel S.F."/>
        </authorList>
    </citation>
    <scope>NUCLEOTIDE SEQUENCE [LARGE SCALE GENOMIC DNA]</scope>
    <source>
        <strain evidence="14 15">R40</strain>
    </source>
</reference>
<keyword evidence="8 11" id="KW-0175">Coiled coil</keyword>
<feature type="region of interest" description="Disordered" evidence="12">
    <location>
        <begin position="615"/>
        <end position="676"/>
    </location>
</feature>
<dbReference type="Proteomes" id="UP000822688">
    <property type="component" value="Chromosome 11"/>
</dbReference>
<feature type="compositionally biased region" description="Basic and acidic residues" evidence="12">
    <location>
        <begin position="960"/>
        <end position="970"/>
    </location>
</feature>
<evidence type="ECO:0000256" key="1">
    <source>
        <dbReference type="ARBA" id="ARBA00004114"/>
    </source>
</evidence>
<comment type="caution">
    <text evidence="14">The sequence shown here is derived from an EMBL/GenBank/DDBJ whole genome shotgun (WGS) entry which is preliminary data.</text>
</comment>
<feature type="compositionally biased region" description="Polar residues" evidence="12">
    <location>
        <begin position="950"/>
        <end position="959"/>
    </location>
</feature>
<gene>
    <name evidence="14" type="ORF">KC19_11G071100</name>
</gene>
<feature type="region of interest" description="Disordered" evidence="12">
    <location>
        <begin position="1"/>
        <end position="62"/>
    </location>
</feature>
<dbReference type="GO" id="GO:0008270">
    <property type="term" value="F:zinc ion binding"/>
    <property type="evidence" value="ECO:0007669"/>
    <property type="project" value="UniProtKB-KW"/>
</dbReference>
<protein>
    <recommendedName>
        <fullName evidence="13">C2H2-type domain-containing protein</fullName>
    </recommendedName>
</protein>
<dbReference type="GO" id="GO:0005737">
    <property type="term" value="C:cytoplasm"/>
    <property type="evidence" value="ECO:0007669"/>
    <property type="project" value="TreeGrafter"/>
</dbReference>
<feature type="compositionally biased region" description="Low complexity" evidence="12">
    <location>
        <begin position="1061"/>
        <end position="1070"/>
    </location>
</feature>
<feature type="compositionally biased region" description="Basic and acidic residues" evidence="12">
    <location>
        <begin position="550"/>
        <end position="560"/>
    </location>
</feature>
<proteinExistence type="inferred from homology"/>
<evidence type="ECO:0000256" key="2">
    <source>
        <dbReference type="ARBA" id="ARBA00004120"/>
    </source>
</evidence>
<dbReference type="Pfam" id="PF13815">
    <property type="entry name" value="Dzip-like_N"/>
    <property type="match status" value="1"/>
</dbReference>
<feature type="coiled-coil region" evidence="11">
    <location>
        <begin position="329"/>
        <end position="385"/>
    </location>
</feature>
<feature type="compositionally biased region" description="Acidic residues" evidence="12">
    <location>
        <begin position="1113"/>
        <end position="1124"/>
    </location>
</feature>
<dbReference type="InterPro" id="IPR051241">
    <property type="entry name" value="DZIP_RILPL"/>
</dbReference>